<protein>
    <submittedName>
        <fullName evidence="1">Uncharacterized protein</fullName>
    </submittedName>
</protein>
<evidence type="ECO:0000313" key="2">
    <source>
        <dbReference type="Proteomes" id="UP000277236"/>
    </source>
</evidence>
<dbReference type="EMBL" id="RBRE01000010">
    <property type="protein sequence ID" value="RMQ50415.1"/>
    <property type="molecule type" value="Genomic_DNA"/>
</dbReference>
<sequence>MLPLRNELIAAIQRVDLEQADAHDVHWRVRIDDAKLHESLGSRGVHVDNKTSSNYIFYKL</sequence>
<gene>
    <name evidence="1" type="ORF">ALQ04_02897</name>
</gene>
<dbReference type="RefSeq" id="WP_122314229.1">
    <property type="nucleotide sequence ID" value="NZ_RBRE01000010.1"/>
</dbReference>
<reference evidence="1 2" key="1">
    <citation type="submission" date="2018-08" db="EMBL/GenBank/DDBJ databases">
        <title>Recombination of ecologically and evolutionarily significant loci maintains genetic cohesion in the Pseudomonas syringae species complex.</title>
        <authorList>
            <person name="Dillon M."/>
            <person name="Thakur S."/>
            <person name="Almeida R.N.D."/>
            <person name="Weir B.S."/>
            <person name="Guttman D.S."/>
        </authorList>
    </citation>
    <scope>NUCLEOTIDE SEQUENCE [LARGE SCALE GENOMIC DNA]</scope>
    <source>
        <strain evidence="1 2">ICMP 3353</strain>
    </source>
</reference>
<organism evidence="1 2">
    <name type="scientific">Pseudomonas cichorii</name>
    <dbReference type="NCBI Taxonomy" id="36746"/>
    <lineage>
        <taxon>Bacteria</taxon>
        <taxon>Pseudomonadati</taxon>
        <taxon>Pseudomonadota</taxon>
        <taxon>Gammaproteobacteria</taxon>
        <taxon>Pseudomonadales</taxon>
        <taxon>Pseudomonadaceae</taxon>
        <taxon>Pseudomonas</taxon>
    </lineage>
</organism>
<name>A0A3M4M9P3_PSECI</name>
<proteinExistence type="predicted"/>
<comment type="caution">
    <text evidence="1">The sequence shown here is derived from an EMBL/GenBank/DDBJ whole genome shotgun (WGS) entry which is preliminary data.</text>
</comment>
<accession>A0A3M4M9P3</accession>
<dbReference type="Proteomes" id="UP000277236">
    <property type="component" value="Unassembled WGS sequence"/>
</dbReference>
<dbReference type="AlphaFoldDB" id="A0A3M4M9P3"/>
<evidence type="ECO:0000313" key="1">
    <source>
        <dbReference type="EMBL" id="RMQ50415.1"/>
    </source>
</evidence>